<evidence type="ECO:0000313" key="1">
    <source>
        <dbReference type="EMBL" id="GME71223.1"/>
    </source>
</evidence>
<proteinExistence type="predicted"/>
<sequence>MSSLLKQHATQQSVKLSEIISSINGLSPYHNYSKLLNEQHFYQNSIMLQWSERTVHPVTLRQLANFGKRLTKEKLISGANFVRTELPTRLALKIKELQRLDFEISNNFHLRQVYESYYHCFNAFRRTGSIDTLDENENFCNFLSNVLDDHLLILPHLMMGSLEVSILQLLPQQKLDEFISSMIRSRISRRLIMEQHISLSKSFLEQEKNGGAVVLDKSPDFVGLVFQTISAHDHLKLMTSYISVFLQTQYPGIQLPELIIEGKDVQFQFMKSHINYIFAEILRNALKSTLEQFVQTHKHLTQEQLSQIKPPPIKVQIINSKREVEFVFSDQGGGIPREKLDKIWSFGKNPIRAAKYLHTFHRMPGLDLTPQFPILDHQYTRHGAKVAPAPNQHQHDPIIKDLMHNLGSIDDAVVDVEQEKSTLKSLVSRPFEFTLGVSLPMCKVYTDYWNGDLNMCSVEGYGTDVYLKLSKLGMSLDHRAQLDRA</sequence>
<reference evidence="1" key="1">
    <citation type="submission" date="2023-04" db="EMBL/GenBank/DDBJ databases">
        <title>Ambrosiozyma monospora NBRC 10751.</title>
        <authorList>
            <person name="Ichikawa N."/>
            <person name="Sato H."/>
            <person name="Tonouchi N."/>
        </authorList>
    </citation>
    <scope>NUCLEOTIDE SEQUENCE</scope>
    <source>
        <strain evidence="1">NBRC 10751</strain>
    </source>
</reference>
<dbReference type="Proteomes" id="UP001165064">
    <property type="component" value="Unassembled WGS sequence"/>
</dbReference>
<organism evidence="1 2">
    <name type="scientific">Ambrosiozyma monospora</name>
    <name type="common">Yeast</name>
    <name type="synonym">Endomycopsis monosporus</name>
    <dbReference type="NCBI Taxonomy" id="43982"/>
    <lineage>
        <taxon>Eukaryota</taxon>
        <taxon>Fungi</taxon>
        <taxon>Dikarya</taxon>
        <taxon>Ascomycota</taxon>
        <taxon>Saccharomycotina</taxon>
        <taxon>Pichiomycetes</taxon>
        <taxon>Pichiales</taxon>
        <taxon>Pichiaceae</taxon>
        <taxon>Ambrosiozyma</taxon>
    </lineage>
</organism>
<dbReference type="EMBL" id="BSXS01000171">
    <property type="protein sequence ID" value="GME71223.1"/>
    <property type="molecule type" value="Genomic_DNA"/>
</dbReference>
<accession>A0ACB5SS09</accession>
<keyword evidence="2" id="KW-1185">Reference proteome</keyword>
<gene>
    <name evidence="1" type="ORF">Amon02_000050500</name>
</gene>
<evidence type="ECO:0000313" key="2">
    <source>
        <dbReference type="Proteomes" id="UP001165064"/>
    </source>
</evidence>
<comment type="caution">
    <text evidence="1">The sequence shown here is derived from an EMBL/GenBank/DDBJ whole genome shotgun (WGS) entry which is preliminary data.</text>
</comment>
<protein>
    <submittedName>
        <fullName evidence="1">Unnamed protein product</fullName>
    </submittedName>
</protein>
<name>A0ACB5SS09_AMBMO</name>